<dbReference type="SUPFAM" id="SSF53335">
    <property type="entry name" value="S-adenosyl-L-methionine-dependent methyltransferases"/>
    <property type="match status" value="1"/>
</dbReference>
<dbReference type="InterPro" id="IPR029063">
    <property type="entry name" value="SAM-dependent_MTases_sf"/>
</dbReference>
<keyword evidence="1 6" id="KW-0963">Cytoplasm</keyword>
<dbReference type="EC" id="2.1.1.170" evidence="6"/>
<evidence type="ECO:0000256" key="5">
    <source>
        <dbReference type="ARBA" id="ARBA00022691"/>
    </source>
</evidence>
<feature type="binding site" evidence="6">
    <location>
        <begin position="132"/>
        <end position="133"/>
    </location>
    <ligand>
        <name>S-adenosyl-L-methionine</name>
        <dbReference type="ChEBI" id="CHEBI:59789"/>
    </ligand>
</feature>
<dbReference type="InterPro" id="IPR003682">
    <property type="entry name" value="rRNA_ssu_MeTfrase_G"/>
</dbReference>
<comment type="similarity">
    <text evidence="6">Belongs to the methyltransferase superfamily. RNA methyltransferase RsmG family.</text>
</comment>
<proteinExistence type="inferred from homology"/>
<sequence>MSGFDRQRLAAQLQAGAEQLAIQLSELQCQQLLDYIAELLRWNRAYNLTAVTDPAQMVVRHLLDSLAVYPLIDGESLLDVGSGAGLPGMVLAIMAPQRQHHLLDSNGKKIRFLFHVATELALQNVQQHHCRVEQHQPCNLYAQVISRAFSSLDAMLLGCERLLQPGGTIIAMKGRITEHELQGLAGLKTTRPWQVSEIVPLAVPGLQDEERHAVVLTSPTDESGAAL</sequence>
<organism evidence="7 8">
    <name type="scientific">Gammaproteobacteria bacterium LSUCC0057</name>
    <dbReference type="NCBI Taxonomy" id="2559237"/>
    <lineage>
        <taxon>Bacteria</taxon>
        <taxon>Pseudomonadati</taxon>
        <taxon>Pseudomonadota</taxon>
        <taxon>Gammaproteobacteria</taxon>
        <taxon>Cellvibrionales</taxon>
        <taxon>Porticoccaceae</taxon>
        <taxon>SAR92 clade</taxon>
    </lineage>
</organism>
<keyword evidence="4 6" id="KW-0808">Transferase</keyword>
<evidence type="ECO:0000313" key="8">
    <source>
        <dbReference type="Proteomes" id="UP000298133"/>
    </source>
</evidence>
<protein>
    <recommendedName>
        <fullName evidence="6">Ribosomal RNA small subunit methyltransferase G</fullName>
        <ecNumber evidence="6">2.1.1.170</ecNumber>
    </recommendedName>
    <alternativeName>
        <fullName evidence="6">16S rRNA 7-methylguanosine methyltransferase</fullName>
        <shortName evidence="6">16S rRNA m7G methyltransferase</shortName>
    </alternativeName>
</protein>
<evidence type="ECO:0000256" key="1">
    <source>
        <dbReference type="ARBA" id="ARBA00022490"/>
    </source>
</evidence>
<dbReference type="Pfam" id="PF02527">
    <property type="entry name" value="GidB"/>
    <property type="match status" value="1"/>
</dbReference>
<dbReference type="EMBL" id="SPIA01000002">
    <property type="protein sequence ID" value="TFH67958.1"/>
    <property type="molecule type" value="Genomic_DNA"/>
</dbReference>
<gene>
    <name evidence="6 7" type="primary">rsmG</name>
    <name evidence="7" type="ORF">E3W66_06845</name>
</gene>
<keyword evidence="3 6" id="KW-0489">Methyltransferase</keyword>
<comment type="caution">
    <text evidence="6">Lacks conserved residue(s) required for the propagation of feature annotation.</text>
</comment>
<evidence type="ECO:0000256" key="6">
    <source>
        <dbReference type="HAMAP-Rule" id="MF_00074"/>
    </source>
</evidence>
<comment type="caution">
    <text evidence="7">The sequence shown here is derived from an EMBL/GenBank/DDBJ whole genome shotgun (WGS) entry which is preliminary data.</text>
</comment>
<dbReference type="AlphaFoldDB" id="A0A4Y8UHQ7"/>
<dbReference type="HAMAP" id="MF_00074">
    <property type="entry name" value="16SrRNA_methyltr_G"/>
    <property type="match status" value="1"/>
</dbReference>
<dbReference type="PIRSF" id="PIRSF003078">
    <property type="entry name" value="GidB"/>
    <property type="match status" value="1"/>
</dbReference>
<dbReference type="GO" id="GO:0005829">
    <property type="term" value="C:cytosol"/>
    <property type="evidence" value="ECO:0007669"/>
    <property type="project" value="TreeGrafter"/>
</dbReference>
<evidence type="ECO:0000256" key="2">
    <source>
        <dbReference type="ARBA" id="ARBA00022552"/>
    </source>
</evidence>
<dbReference type="Proteomes" id="UP000298133">
    <property type="component" value="Unassembled WGS sequence"/>
</dbReference>
<dbReference type="PANTHER" id="PTHR31760">
    <property type="entry name" value="S-ADENOSYL-L-METHIONINE-DEPENDENT METHYLTRANSFERASES SUPERFAMILY PROTEIN"/>
    <property type="match status" value="1"/>
</dbReference>
<evidence type="ECO:0000313" key="7">
    <source>
        <dbReference type="EMBL" id="TFH67958.1"/>
    </source>
</evidence>
<accession>A0A4Y8UHQ7</accession>
<dbReference type="Gene3D" id="3.40.50.150">
    <property type="entry name" value="Vaccinia Virus protein VP39"/>
    <property type="match status" value="1"/>
</dbReference>
<dbReference type="PANTHER" id="PTHR31760:SF0">
    <property type="entry name" value="S-ADENOSYL-L-METHIONINE-DEPENDENT METHYLTRANSFERASES SUPERFAMILY PROTEIN"/>
    <property type="match status" value="1"/>
</dbReference>
<feature type="binding site" evidence="6">
    <location>
        <position position="86"/>
    </location>
    <ligand>
        <name>S-adenosyl-L-methionine</name>
        <dbReference type="ChEBI" id="CHEBI:59789"/>
    </ligand>
</feature>
<reference evidence="7 8" key="1">
    <citation type="submission" date="2019-03" db="EMBL/GenBank/DDBJ databases">
        <title>Draft genome of Gammaproteobacteria bacterium LSUCC0057, a member of the SAR92 clade.</title>
        <authorList>
            <person name="Lanclos V.C."/>
            <person name="Doiron C."/>
            <person name="Henson M.W."/>
            <person name="Thrash J.C."/>
        </authorList>
    </citation>
    <scope>NUCLEOTIDE SEQUENCE [LARGE SCALE GENOMIC DNA]</scope>
    <source>
        <strain evidence="7 8">LSUCC0057</strain>
    </source>
</reference>
<evidence type="ECO:0000256" key="3">
    <source>
        <dbReference type="ARBA" id="ARBA00022603"/>
    </source>
</evidence>
<keyword evidence="2 6" id="KW-0698">rRNA processing</keyword>
<comment type="subcellular location">
    <subcellularLocation>
        <location evidence="6">Cytoplasm</location>
    </subcellularLocation>
</comment>
<feature type="binding site" evidence="6">
    <location>
        <position position="147"/>
    </location>
    <ligand>
        <name>S-adenosyl-L-methionine</name>
        <dbReference type="ChEBI" id="CHEBI:59789"/>
    </ligand>
</feature>
<comment type="catalytic activity">
    <reaction evidence="6">
        <text>guanosine(527) in 16S rRNA + S-adenosyl-L-methionine = N(7)-methylguanosine(527) in 16S rRNA + S-adenosyl-L-homocysteine</text>
        <dbReference type="Rhea" id="RHEA:42732"/>
        <dbReference type="Rhea" id="RHEA-COMP:10209"/>
        <dbReference type="Rhea" id="RHEA-COMP:10210"/>
        <dbReference type="ChEBI" id="CHEBI:57856"/>
        <dbReference type="ChEBI" id="CHEBI:59789"/>
        <dbReference type="ChEBI" id="CHEBI:74269"/>
        <dbReference type="ChEBI" id="CHEBI:74480"/>
        <dbReference type="EC" id="2.1.1.170"/>
    </reaction>
</comment>
<dbReference type="GO" id="GO:0070043">
    <property type="term" value="F:rRNA (guanine-N7-)-methyltransferase activity"/>
    <property type="evidence" value="ECO:0007669"/>
    <property type="project" value="UniProtKB-UniRule"/>
</dbReference>
<feature type="binding site" evidence="6">
    <location>
        <position position="81"/>
    </location>
    <ligand>
        <name>S-adenosyl-L-methionine</name>
        <dbReference type="ChEBI" id="CHEBI:59789"/>
    </ligand>
</feature>
<name>A0A4Y8UHQ7_9GAMM</name>
<keyword evidence="8" id="KW-1185">Reference proteome</keyword>
<evidence type="ECO:0000256" key="4">
    <source>
        <dbReference type="ARBA" id="ARBA00022679"/>
    </source>
</evidence>
<dbReference type="OrthoDB" id="9808773at2"/>
<dbReference type="NCBIfam" id="TIGR00138">
    <property type="entry name" value="rsmG_gidB"/>
    <property type="match status" value="1"/>
</dbReference>
<keyword evidence="5 6" id="KW-0949">S-adenosyl-L-methionine</keyword>
<comment type="function">
    <text evidence="6">Specifically methylates the N7 position of guanine in position 527 of 16S rRNA.</text>
</comment>